<dbReference type="PANTHER" id="PTHR46031">
    <property type="match status" value="1"/>
</dbReference>
<dbReference type="PANTHER" id="PTHR46031:SF31">
    <property type="entry name" value="DOUBLE-STRANDED RNA-BINDING PROTEIN 1-LIKE"/>
    <property type="match status" value="1"/>
</dbReference>
<name>A0A151T1E7_CAJCA</name>
<organism evidence="5 6">
    <name type="scientific">Cajanus cajan</name>
    <name type="common">Pigeon pea</name>
    <name type="synonym">Cajanus indicus</name>
    <dbReference type="NCBI Taxonomy" id="3821"/>
    <lineage>
        <taxon>Eukaryota</taxon>
        <taxon>Viridiplantae</taxon>
        <taxon>Streptophyta</taxon>
        <taxon>Embryophyta</taxon>
        <taxon>Tracheophyta</taxon>
        <taxon>Spermatophyta</taxon>
        <taxon>Magnoliopsida</taxon>
        <taxon>eudicotyledons</taxon>
        <taxon>Gunneridae</taxon>
        <taxon>Pentapetalae</taxon>
        <taxon>rosids</taxon>
        <taxon>fabids</taxon>
        <taxon>Fabales</taxon>
        <taxon>Fabaceae</taxon>
        <taxon>Papilionoideae</taxon>
        <taxon>50 kb inversion clade</taxon>
        <taxon>NPAAA clade</taxon>
        <taxon>indigoferoid/millettioid clade</taxon>
        <taxon>Phaseoleae</taxon>
        <taxon>Cajanus</taxon>
    </lineage>
</organism>
<dbReference type="EMBL" id="CM003611">
    <property type="protein sequence ID" value="KYP60890.1"/>
    <property type="molecule type" value="Genomic_DNA"/>
</dbReference>
<keyword evidence="6" id="KW-1185">Reference proteome</keyword>
<sequence>MYKTQLQELCHKRRWGLPKYSAMKDGPDHMPSFKASVHVNGATFTSLGAFTSLKEAHNQAAMHAFLNFSSGTPPSFPFGSLCFLGNLLSLMLFSLS</sequence>
<keyword evidence="2 3" id="KW-0694">RNA-binding</keyword>
<keyword evidence="1" id="KW-0677">Repeat</keyword>
<dbReference type="InterPro" id="IPR014720">
    <property type="entry name" value="dsRBD_dom"/>
</dbReference>
<evidence type="ECO:0000313" key="5">
    <source>
        <dbReference type="EMBL" id="KYP60890.1"/>
    </source>
</evidence>
<gene>
    <name evidence="5" type="ORF">KK1_023310</name>
</gene>
<evidence type="ECO:0000259" key="4">
    <source>
        <dbReference type="PROSITE" id="PS50137"/>
    </source>
</evidence>
<dbReference type="SMART" id="SM00358">
    <property type="entry name" value="DSRM"/>
    <property type="match status" value="1"/>
</dbReference>
<protein>
    <submittedName>
        <fullName evidence="5">Ribonuclease 3</fullName>
    </submittedName>
</protein>
<dbReference type="Gene3D" id="3.30.160.20">
    <property type="match status" value="1"/>
</dbReference>
<evidence type="ECO:0000313" key="6">
    <source>
        <dbReference type="Proteomes" id="UP000075243"/>
    </source>
</evidence>
<evidence type="ECO:0000256" key="3">
    <source>
        <dbReference type="PROSITE-ProRule" id="PRU00266"/>
    </source>
</evidence>
<accession>A0A151T1E7</accession>
<feature type="domain" description="DRBM" evidence="4">
    <location>
        <begin position="1"/>
        <end position="70"/>
    </location>
</feature>
<dbReference type="Proteomes" id="UP000075243">
    <property type="component" value="Chromosome 9"/>
</dbReference>
<proteinExistence type="predicted"/>
<dbReference type="OMA" id="AHIAYDH"/>
<dbReference type="PROSITE" id="PS50137">
    <property type="entry name" value="DS_RBD"/>
    <property type="match status" value="1"/>
</dbReference>
<evidence type="ECO:0000256" key="1">
    <source>
        <dbReference type="ARBA" id="ARBA00022737"/>
    </source>
</evidence>
<dbReference type="Pfam" id="PF00035">
    <property type="entry name" value="dsrm"/>
    <property type="match status" value="1"/>
</dbReference>
<dbReference type="AlphaFoldDB" id="A0A151T1E7"/>
<evidence type="ECO:0000256" key="2">
    <source>
        <dbReference type="ARBA" id="ARBA00022884"/>
    </source>
</evidence>
<reference evidence="5 6" key="1">
    <citation type="journal article" date="2012" name="Nat. Biotechnol.">
        <title>Draft genome sequence of pigeonpea (Cajanus cajan), an orphan legume crop of resource-poor farmers.</title>
        <authorList>
            <person name="Varshney R.K."/>
            <person name="Chen W."/>
            <person name="Li Y."/>
            <person name="Bharti A.K."/>
            <person name="Saxena R.K."/>
            <person name="Schlueter J.A."/>
            <person name="Donoghue M.T."/>
            <person name="Azam S."/>
            <person name="Fan G."/>
            <person name="Whaley A.M."/>
            <person name="Farmer A.D."/>
            <person name="Sheridan J."/>
            <person name="Iwata A."/>
            <person name="Tuteja R."/>
            <person name="Penmetsa R.V."/>
            <person name="Wu W."/>
            <person name="Upadhyaya H.D."/>
            <person name="Yang S.P."/>
            <person name="Shah T."/>
            <person name="Saxena K.B."/>
            <person name="Michael T."/>
            <person name="McCombie W.R."/>
            <person name="Yang B."/>
            <person name="Zhang G."/>
            <person name="Yang H."/>
            <person name="Wang J."/>
            <person name="Spillane C."/>
            <person name="Cook D.R."/>
            <person name="May G.D."/>
            <person name="Xu X."/>
            <person name="Jackson S.A."/>
        </authorList>
    </citation>
    <scope>NUCLEOTIDE SEQUENCE [LARGE SCALE GENOMIC DNA]</scope>
    <source>
        <strain evidence="6">cv. Asha</strain>
    </source>
</reference>
<dbReference type="Gramene" id="C.cajan_22641.t">
    <property type="protein sequence ID" value="C.cajan_22641.t.cds1"/>
    <property type="gene ID" value="C.cajan_22641"/>
</dbReference>
<dbReference type="GO" id="GO:0003723">
    <property type="term" value="F:RNA binding"/>
    <property type="evidence" value="ECO:0007669"/>
    <property type="project" value="UniProtKB-UniRule"/>
</dbReference>
<dbReference type="SUPFAM" id="SSF54768">
    <property type="entry name" value="dsRNA-binding domain-like"/>
    <property type="match status" value="1"/>
</dbReference>